<reference evidence="3 4" key="1">
    <citation type="journal article" date="2017" name="Genome Biol.">
        <title>New reference genome sequences of hot pepper reveal the massive evolution of plant disease-resistance genes by retroduplication.</title>
        <authorList>
            <person name="Kim S."/>
            <person name="Park J."/>
            <person name="Yeom S.I."/>
            <person name="Kim Y.M."/>
            <person name="Seo E."/>
            <person name="Kim K.T."/>
            <person name="Kim M.S."/>
            <person name="Lee J.M."/>
            <person name="Cheong K."/>
            <person name="Shin H.S."/>
            <person name="Kim S.B."/>
            <person name="Han K."/>
            <person name="Lee J."/>
            <person name="Park M."/>
            <person name="Lee H.A."/>
            <person name="Lee H.Y."/>
            <person name="Lee Y."/>
            <person name="Oh S."/>
            <person name="Lee J.H."/>
            <person name="Choi E."/>
            <person name="Choi E."/>
            <person name="Lee S.E."/>
            <person name="Jeon J."/>
            <person name="Kim H."/>
            <person name="Choi G."/>
            <person name="Song H."/>
            <person name="Lee J."/>
            <person name="Lee S.C."/>
            <person name="Kwon J.K."/>
            <person name="Lee H.Y."/>
            <person name="Koo N."/>
            <person name="Hong Y."/>
            <person name="Kim R.W."/>
            <person name="Kang W.H."/>
            <person name="Huh J.H."/>
            <person name="Kang B.C."/>
            <person name="Yang T.J."/>
            <person name="Lee Y.H."/>
            <person name="Bennetzen J.L."/>
            <person name="Choi D."/>
        </authorList>
    </citation>
    <scope>NUCLEOTIDE SEQUENCE [LARGE SCALE GENOMIC DNA]</scope>
    <source>
        <strain evidence="4">cv. PBC81</strain>
        <tissue evidence="3">Leaf</tissue>
    </source>
</reference>
<dbReference type="AlphaFoldDB" id="A0A2G2VNX8"/>
<comment type="caution">
    <text evidence="3">The sequence shown here is derived from an EMBL/GenBank/DDBJ whole genome shotgun (WGS) entry which is preliminary data.</text>
</comment>
<reference evidence="4" key="2">
    <citation type="journal article" date="2017" name="J. Anim. Genet.">
        <title>Multiple reference genome sequences of hot pepper reveal the massive evolution of plant disease resistance genes by retroduplication.</title>
        <authorList>
            <person name="Kim S."/>
            <person name="Park J."/>
            <person name="Yeom S.-I."/>
            <person name="Kim Y.-M."/>
            <person name="Seo E."/>
            <person name="Kim K.-T."/>
            <person name="Kim M.-S."/>
            <person name="Lee J.M."/>
            <person name="Cheong K."/>
            <person name="Shin H.-S."/>
            <person name="Kim S.-B."/>
            <person name="Han K."/>
            <person name="Lee J."/>
            <person name="Park M."/>
            <person name="Lee H.-A."/>
            <person name="Lee H.-Y."/>
            <person name="Lee Y."/>
            <person name="Oh S."/>
            <person name="Lee J.H."/>
            <person name="Choi E."/>
            <person name="Choi E."/>
            <person name="Lee S.E."/>
            <person name="Jeon J."/>
            <person name="Kim H."/>
            <person name="Choi G."/>
            <person name="Song H."/>
            <person name="Lee J."/>
            <person name="Lee S.-C."/>
            <person name="Kwon J.-K."/>
            <person name="Lee H.-Y."/>
            <person name="Koo N."/>
            <person name="Hong Y."/>
            <person name="Kim R.W."/>
            <person name="Kang W.-H."/>
            <person name="Huh J.H."/>
            <person name="Kang B.-C."/>
            <person name="Yang T.-J."/>
            <person name="Lee Y.-H."/>
            <person name="Bennetzen J.L."/>
            <person name="Choi D."/>
        </authorList>
    </citation>
    <scope>NUCLEOTIDE SEQUENCE [LARGE SCALE GENOMIC DNA]</scope>
    <source>
        <strain evidence="4">cv. PBC81</strain>
    </source>
</reference>
<organism evidence="3 4">
    <name type="scientific">Capsicum baccatum</name>
    <name type="common">Peruvian pepper</name>
    <dbReference type="NCBI Taxonomy" id="33114"/>
    <lineage>
        <taxon>Eukaryota</taxon>
        <taxon>Viridiplantae</taxon>
        <taxon>Streptophyta</taxon>
        <taxon>Embryophyta</taxon>
        <taxon>Tracheophyta</taxon>
        <taxon>Spermatophyta</taxon>
        <taxon>Magnoliopsida</taxon>
        <taxon>eudicotyledons</taxon>
        <taxon>Gunneridae</taxon>
        <taxon>Pentapetalae</taxon>
        <taxon>asterids</taxon>
        <taxon>lamiids</taxon>
        <taxon>Solanales</taxon>
        <taxon>Solanaceae</taxon>
        <taxon>Solanoideae</taxon>
        <taxon>Capsiceae</taxon>
        <taxon>Capsicum</taxon>
    </lineage>
</organism>
<feature type="compositionally biased region" description="Polar residues" evidence="1">
    <location>
        <begin position="428"/>
        <end position="445"/>
    </location>
</feature>
<feature type="compositionally biased region" description="Low complexity" evidence="1">
    <location>
        <begin position="393"/>
        <end position="405"/>
    </location>
</feature>
<gene>
    <name evidence="3" type="ORF">CQW23_26472</name>
</gene>
<feature type="domain" description="Transposase-associated" evidence="2">
    <location>
        <begin position="3"/>
        <end position="75"/>
    </location>
</feature>
<evidence type="ECO:0000313" key="3">
    <source>
        <dbReference type="EMBL" id="PHT34672.1"/>
    </source>
</evidence>
<dbReference type="Pfam" id="PF13963">
    <property type="entry name" value="Transpos_assoc"/>
    <property type="match status" value="1"/>
</dbReference>
<protein>
    <recommendedName>
        <fullName evidence="2">Transposase-associated domain-containing protein</fullName>
    </recommendedName>
</protein>
<evidence type="ECO:0000259" key="2">
    <source>
        <dbReference type="Pfam" id="PF13963"/>
    </source>
</evidence>
<keyword evidence="4" id="KW-1185">Reference proteome</keyword>
<dbReference type="PANTHER" id="PTHR10775:SF158">
    <property type="entry name" value="TNP2-LIKE TRANSPOSON PROTEIN"/>
    <property type="match status" value="1"/>
</dbReference>
<feature type="region of interest" description="Disordered" evidence="1">
    <location>
        <begin position="629"/>
        <end position="654"/>
    </location>
</feature>
<proteinExistence type="predicted"/>
<sequence>MDRSWIGMQRNIPKYLLGLNQFLDFAFTNGAIGDKIKYPCPICGFKKWQTKEVVFHHLMNKNFPKHYVTWVVHGEIDVLPNSRDIEVTQYAQPFETSIELLINEAFRGLRHEVVDAGPSQVAGEGETLHDLSGSNNKDYFELLKDGSEDLYEGSKDAFKFAKIPISFYEAKKTIDKLCLDYIKIYAFPNDCMLYWEDDVNAESCKYCHTSRWKPEKDINLDHAPNLLHIEKNVFDNVIYTLLNDKEKSKNHAKDRRDLQDMGIRSDLWVDENDECKFGAFAIPKNKKVAFLKTLKNISVSDGYSNMPRFKRMQKKEKLGPSVSTLQAPIDQDTPHPGPAVFPESQPSPINHLTSYPSLVDRDSSQPYPIGQDSSYPSPVGRDSSQPSSVGRDSSQPLLNSSQPSPVGWDSSQLSPIGRDSSYPYPIGPNSSQPSRSVHSTSHLGLKNQDSSQLSLLVHITSHSTPTNQDSSQPAPTDEAASQKYSRRESNTHWVIDAIDSRNNVKKIKVKAKEILNIVGEEHIVVNFDVYDEPFGEACSLILRFCGILACDCSLFPINFEKWSSLPMTYFNRIFEHIIKPKFFFDTAESIARRHISLSIGKKWAANKINMWNEVDDPLKIKAQIMDKPSDVTSGPISPMDAKRSLDDNDPNDIL</sequence>
<feature type="compositionally biased region" description="Polar residues" evidence="1">
    <location>
        <begin position="462"/>
        <end position="474"/>
    </location>
</feature>
<feature type="compositionally biased region" description="Polar residues" evidence="1">
    <location>
        <begin position="371"/>
        <end position="392"/>
    </location>
</feature>
<evidence type="ECO:0000313" key="4">
    <source>
        <dbReference type="Proteomes" id="UP000224567"/>
    </source>
</evidence>
<dbReference type="OrthoDB" id="1932595at2759"/>
<feature type="region of interest" description="Disordered" evidence="1">
    <location>
        <begin position="313"/>
        <end position="445"/>
    </location>
</feature>
<feature type="region of interest" description="Disordered" evidence="1">
    <location>
        <begin position="462"/>
        <end position="487"/>
    </location>
</feature>
<evidence type="ECO:0000256" key="1">
    <source>
        <dbReference type="SAM" id="MobiDB-lite"/>
    </source>
</evidence>
<dbReference type="Proteomes" id="UP000224567">
    <property type="component" value="Unassembled WGS sequence"/>
</dbReference>
<dbReference type="PANTHER" id="PTHR10775">
    <property type="entry name" value="OS08G0208400 PROTEIN"/>
    <property type="match status" value="1"/>
</dbReference>
<accession>A0A2G2VNX8</accession>
<dbReference type="EMBL" id="MLFT02000011">
    <property type="protein sequence ID" value="PHT34672.1"/>
    <property type="molecule type" value="Genomic_DNA"/>
</dbReference>
<feature type="compositionally biased region" description="Polar residues" evidence="1">
    <location>
        <begin position="344"/>
        <end position="356"/>
    </location>
</feature>
<name>A0A2G2VNX8_CAPBA</name>
<dbReference type="InterPro" id="IPR029480">
    <property type="entry name" value="Transpos_assoc"/>
</dbReference>